<gene>
    <name evidence="1" type="ORF">E2C01_088438</name>
</gene>
<sequence>MCRDGPVLLAQDTQTVPTHQETSVTSVRPSHCCLTATSSSLNSSVRSWRSLLLCSTVNCFASPTAVNISISSLIRSLLTPLVMNHRPHSTAGLPTPASTGQGRAPKGPYFSFQCRNPKPLTLSDDQDRTTCRTWGINGIS</sequence>
<keyword evidence="2" id="KW-1185">Reference proteome</keyword>
<dbReference type="AlphaFoldDB" id="A0A5B7JLW7"/>
<organism evidence="1 2">
    <name type="scientific">Portunus trituberculatus</name>
    <name type="common">Swimming crab</name>
    <name type="synonym">Neptunus trituberculatus</name>
    <dbReference type="NCBI Taxonomy" id="210409"/>
    <lineage>
        <taxon>Eukaryota</taxon>
        <taxon>Metazoa</taxon>
        <taxon>Ecdysozoa</taxon>
        <taxon>Arthropoda</taxon>
        <taxon>Crustacea</taxon>
        <taxon>Multicrustacea</taxon>
        <taxon>Malacostraca</taxon>
        <taxon>Eumalacostraca</taxon>
        <taxon>Eucarida</taxon>
        <taxon>Decapoda</taxon>
        <taxon>Pleocyemata</taxon>
        <taxon>Brachyura</taxon>
        <taxon>Eubrachyura</taxon>
        <taxon>Portunoidea</taxon>
        <taxon>Portunidae</taxon>
        <taxon>Portuninae</taxon>
        <taxon>Portunus</taxon>
    </lineage>
</organism>
<dbReference type="EMBL" id="VSRR010094443">
    <property type="protein sequence ID" value="MPC93314.1"/>
    <property type="molecule type" value="Genomic_DNA"/>
</dbReference>
<comment type="caution">
    <text evidence="1">The sequence shown here is derived from an EMBL/GenBank/DDBJ whole genome shotgun (WGS) entry which is preliminary data.</text>
</comment>
<proteinExistence type="predicted"/>
<name>A0A5B7JLW7_PORTR</name>
<dbReference type="Proteomes" id="UP000324222">
    <property type="component" value="Unassembled WGS sequence"/>
</dbReference>
<accession>A0A5B7JLW7</accession>
<evidence type="ECO:0000313" key="1">
    <source>
        <dbReference type="EMBL" id="MPC93314.1"/>
    </source>
</evidence>
<protein>
    <submittedName>
        <fullName evidence="1">Uncharacterized protein</fullName>
    </submittedName>
</protein>
<evidence type="ECO:0000313" key="2">
    <source>
        <dbReference type="Proteomes" id="UP000324222"/>
    </source>
</evidence>
<reference evidence="1 2" key="1">
    <citation type="submission" date="2019-05" db="EMBL/GenBank/DDBJ databases">
        <title>Another draft genome of Portunus trituberculatus and its Hox gene families provides insights of decapod evolution.</title>
        <authorList>
            <person name="Jeong J.-H."/>
            <person name="Song I."/>
            <person name="Kim S."/>
            <person name="Choi T."/>
            <person name="Kim D."/>
            <person name="Ryu S."/>
            <person name="Kim W."/>
        </authorList>
    </citation>
    <scope>NUCLEOTIDE SEQUENCE [LARGE SCALE GENOMIC DNA]</scope>
    <source>
        <tissue evidence="1">Muscle</tissue>
    </source>
</reference>